<keyword evidence="3" id="KW-1185">Reference proteome</keyword>
<dbReference type="AlphaFoldDB" id="A0AA90H7M6"/>
<dbReference type="EMBL" id="JABXJJ020000032">
    <property type="protein sequence ID" value="MDI5972475.1"/>
    <property type="molecule type" value="Genomic_DNA"/>
</dbReference>
<comment type="caution">
    <text evidence="2">The sequence shown here is derived from an EMBL/GenBank/DDBJ whole genome shotgun (WGS) entry which is preliminary data.</text>
</comment>
<evidence type="ECO:0000313" key="3">
    <source>
        <dbReference type="Proteomes" id="UP001156398"/>
    </source>
</evidence>
<dbReference type="EMBL" id="JAAGKO020000005">
    <property type="protein sequence ID" value="MDI5962209.1"/>
    <property type="molecule type" value="Genomic_DNA"/>
</dbReference>
<accession>A0AA90H7M6</accession>
<reference evidence="2 3" key="1">
    <citation type="submission" date="2023-05" db="EMBL/GenBank/DDBJ databases">
        <title>Streptantibioticus silvisoli sp. nov., acidotolerant actinomycetes 1 from pine litter.</title>
        <authorList>
            <person name="Swiecimska M."/>
            <person name="Golinska P."/>
            <person name="Sangal V."/>
            <person name="Wachnowicz B."/>
            <person name="Goodfellow M."/>
        </authorList>
    </citation>
    <scope>NUCLEOTIDE SEQUENCE</scope>
    <source>
        <strain evidence="2">SL13</strain>
        <strain evidence="1 3">SL54</strain>
    </source>
</reference>
<proteinExistence type="predicted"/>
<dbReference type="Proteomes" id="UP001156398">
    <property type="component" value="Unassembled WGS sequence"/>
</dbReference>
<sequence>MNGRLQIDALPASWQQGPEPGWFRATAVPAKGATWSRVRAFEPLDRNPDYLLDRVGARREGPLGRPAVASLPASLADGIAVVAFELESDDTLTARIELVRRAWDLDVVVSARTPEIGATEALVSAMVELLGAVVPSGEAA</sequence>
<dbReference type="RefSeq" id="WP_271314665.1">
    <property type="nucleotide sequence ID" value="NZ_JAAGKO020000005.1"/>
</dbReference>
<evidence type="ECO:0000313" key="1">
    <source>
        <dbReference type="EMBL" id="MDI5962209.1"/>
    </source>
</evidence>
<evidence type="ECO:0000313" key="2">
    <source>
        <dbReference type="EMBL" id="MDI5972475.1"/>
    </source>
</evidence>
<name>A0AA90H7M6_9ACTN</name>
<protein>
    <submittedName>
        <fullName evidence="2">Uncharacterized protein</fullName>
    </submittedName>
</protein>
<gene>
    <name evidence="1" type="ORF">POF43_005665</name>
    <name evidence="2" type="ORF">POF50_024565</name>
</gene>
<organism evidence="2">
    <name type="scientific">Streptantibioticus silvisoli</name>
    <dbReference type="NCBI Taxonomy" id="2705255"/>
    <lineage>
        <taxon>Bacteria</taxon>
        <taxon>Bacillati</taxon>
        <taxon>Actinomycetota</taxon>
        <taxon>Actinomycetes</taxon>
        <taxon>Kitasatosporales</taxon>
        <taxon>Streptomycetaceae</taxon>
        <taxon>Streptantibioticus</taxon>
    </lineage>
</organism>